<organism evidence="2 3">
    <name type="scientific">Olea europaea subsp. europaea</name>
    <dbReference type="NCBI Taxonomy" id="158383"/>
    <lineage>
        <taxon>Eukaryota</taxon>
        <taxon>Viridiplantae</taxon>
        <taxon>Streptophyta</taxon>
        <taxon>Embryophyta</taxon>
        <taxon>Tracheophyta</taxon>
        <taxon>Spermatophyta</taxon>
        <taxon>Magnoliopsida</taxon>
        <taxon>eudicotyledons</taxon>
        <taxon>Gunneridae</taxon>
        <taxon>Pentapetalae</taxon>
        <taxon>asterids</taxon>
        <taxon>lamiids</taxon>
        <taxon>Lamiales</taxon>
        <taxon>Oleaceae</taxon>
        <taxon>Oleeae</taxon>
        <taxon>Olea</taxon>
    </lineage>
</organism>
<dbReference type="Gramene" id="OE9A013806T1">
    <property type="protein sequence ID" value="OE9A013806C1"/>
    <property type="gene ID" value="OE9A013806"/>
</dbReference>
<accession>A0A8S0UBB7</accession>
<name>A0A8S0UBB7_OLEEU</name>
<reference evidence="2 3" key="1">
    <citation type="submission" date="2019-12" db="EMBL/GenBank/DDBJ databases">
        <authorList>
            <person name="Alioto T."/>
            <person name="Alioto T."/>
            <person name="Gomez Garrido J."/>
        </authorList>
    </citation>
    <scope>NUCLEOTIDE SEQUENCE [LARGE SCALE GENOMIC DNA]</scope>
</reference>
<evidence type="ECO:0000256" key="1">
    <source>
        <dbReference type="SAM" id="MobiDB-lite"/>
    </source>
</evidence>
<feature type="region of interest" description="Disordered" evidence="1">
    <location>
        <begin position="128"/>
        <end position="151"/>
    </location>
</feature>
<evidence type="ECO:0000313" key="2">
    <source>
        <dbReference type="EMBL" id="CAA3015899.1"/>
    </source>
</evidence>
<sequence length="151" mass="16309">MLTFVASPSCAYNVFDEMSPHHSLDSLVHCMPFLTCDWCLSHRIGLAYACLIHRFVTSLGASFPDGVSRRVLRPIGHTTISQSRSHVTSSTSAFALVEPAELVDPTVPADPLGDLLADLSAIPLPPFEVPPSTSDISSSSTSIQERERISN</sequence>
<gene>
    <name evidence="2" type="ORF">OLEA9_A013806</name>
</gene>
<dbReference type="Proteomes" id="UP000594638">
    <property type="component" value="Unassembled WGS sequence"/>
</dbReference>
<protein>
    <submittedName>
        <fullName evidence="2">Uncharacterized protein</fullName>
    </submittedName>
</protein>
<dbReference type="AlphaFoldDB" id="A0A8S0UBB7"/>
<proteinExistence type="predicted"/>
<keyword evidence="3" id="KW-1185">Reference proteome</keyword>
<evidence type="ECO:0000313" key="3">
    <source>
        <dbReference type="Proteomes" id="UP000594638"/>
    </source>
</evidence>
<feature type="compositionally biased region" description="Low complexity" evidence="1">
    <location>
        <begin position="132"/>
        <end position="143"/>
    </location>
</feature>
<comment type="caution">
    <text evidence="2">The sequence shown here is derived from an EMBL/GenBank/DDBJ whole genome shotgun (WGS) entry which is preliminary data.</text>
</comment>
<dbReference type="EMBL" id="CACTIH010007578">
    <property type="protein sequence ID" value="CAA3015899.1"/>
    <property type="molecule type" value="Genomic_DNA"/>
</dbReference>